<feature type="region of interest" description="Disordered" evidence="7">
    <location>
        <begin position="285"/>
        <end position="315"/>
    </location>
</feature>
<dbReference type="InterPro" id="IPR015807">
    <property type="entry name" value="His-tRNA-ligase"/>
</dbReference>
<keyword evidence="2 5" id="KW-0547">Nucleotide-binding</keyword>
<evidence type="ECO:0000259" key="8">
    <source>
        <dbReference type="PROSITE" id="PS50862"/>
    </source>
</evidence>
<comment type="subunit">
    <text evidence="5">Homodimer.</text>
</comment>
<dbReference type="InterPro" id="IPR041715">
    <property type="entry name" value="HisRS-like_core"/>
</dbReference>
<keyword evidence="5" id="KW-0963">Cytoplasm</keyword>
<comment type="similarity">
    <text evidence="1 5">Belongs to the class-II aminoacyl-tRNA synthetase family.</text>
</comment>
<feature type="compositionally biased region" description="Basic and acidic residues" evidence="7">
    <location>
        <begin position="285"/>
        <end position="314"/>
    </location>
</feature>
<comment type="catalytic activity">
    <reaction evidence="4 5">
        <text>tRNA(His) + L-histidine + ATP = L-histidyl-tRNA(His) + AMP + diphosphate + H(+)</text>
        <dbReference type="Rhea" id="RHEA:17313"/>
        <dbReference type="Rhea" id="RHEA-COMP:9665"/>
        <dbReference type="Rhea" id="RHEA-COMP:9689"/>
        <dbReference type="ChEBI" id="CHEBI:15378"/>
        <dbReference type="ChEBI" id="CHEBI:30616"/>
        <dbReference type="ChEBI" id="CHEBI:33019"/>
        <dbReference type="ChEBI" id="CHEBI:57595"/>
        <dbReference type="ChEBI" id="CHEBI:78442"/>
        <dbReference type="ChEBI" id="CHEBI:78527"/>
        <dbReference type="ChEBI" id="CHEBI:456215"/>
        <dbReference type="EC" id="6.1.1.21"/>
    </reaction>
</comment>
<feature type="binding site" evidence="6">
    <location>
        <position position="137"/>
    </location>
    <ligand>
        <name>L-histidine</name>
        <dbReference type="ChEBI" id="CHEBI:57595"/>
    </ligand>
</feature>
<dbReference type="EC" id="6.1.1.21" evidence="5"/>
<dbReference type="EMBL" id="MHNI01000011">
    <property type="protein sequence ID" value="OGZ43119.1"/>
    <property type="molecule type" value="Genomic_DNA"/>
</dbReference>
<keyword evidence="5" id="KW-0436">Ligase</keyword>
<keyword evidence="5" id="KW-0648">Protein biosynthesis</keyword>
<feature type="domain" description="Aminoacyl-transfer RNA synthetases class-II family profile" evidence="8">
    <location>
        <begin position="1"/>
        <end position="363"/>
    </location>
</feature>
<dbReference type="GO" id="GO:0005737">
    <property type="term" value="C:cytoplasm"/>
    <property type="evidence" value="ECO:0007669"/>
    <property type="project" value="UniProtKB-SubCell"/>
</dbReference>
<comment type="caution">
    <text evidence="9">The sequence shown here is derived from an EMBL/GenBank/DDBJ whole genome shotgun (WGS) entry which is preliminary data.</text>
</comment>
<dbReference type="AlphaFoldDB" id="A0A1G2FYI5"/>
<dbReference type="SUPFAM" id="SSF52954">
    <property type="entry name" value="Class II aaRS ABD-related"/>
    <property type="match status" value="1"/>
</dbReference>
<proteinExistence type="inferred from homology"/>
<evidence type="ECO:0000256" key="3">
    <source>
        <dbReference type="ARBA" id="ARBA00023146"/>
    </source>
</evidence>
<dbReference type="Pfam" id="PF03129">
    <property type="entry name" value="HGTP_anticodon"/>
    <property type="match status" value="1"/>
</dbReference>
<dbReference type="Pfam" id="PF13393">
    <property type="entry name" value="tRNA-synt_His"/>
    <property type="match status" value="1"/>
</dbReference>
<dbReference type="Proteomes" id="UP000176700">
    <property type="component" value="Unassembled WGS sequence"/>
</dbReference>
<dbReference type="PANTHER" id="PTHR43707:SF1">
    <property type="entry name" value="HISTIDINE--TRNA LIGASE, MITOCHONDRIAL-RELATED"/>
    <property type="match status" value="1"/>
</dbReference>
<evidence type="ECO:0000256" key="1">
    <source>
        <dbReference type="ARBA" id="ARBA00008226"/>
    </source>
</evidence>
<reference evidence="9 10" key="1">
    <citation type="journal article" date="2016" name="Nat. Commun.">
        <title>Thousands of microbial genomes shed light on interconnected biogeochemical processes in an aquifer system.</title>
        <authorList>
            <person name="Anantharaman K."/>
            <person name="Brown C.T."/>
            <person name="Hug L.A."/>
            <person name="Sharon I."/>
            <person name="Castelle C.J."/>
            <person name="Probst A.J."/>
            <person name="Thomas B.C."/>
            <person name="Singh A."/>
            <person name="Wilkins M.J."/>
            <person name="Karaoz U."/>
            <person name="Brodie E.L."/>
            <person name="Williams K.H."/>
            <person name="Hubbard S.S."/>
            <person name="Banfield J.F."/>
        </authorList>
    </citation>
    <scope>NUCLEOTIDE SEQUENCE [LARGE SCALE GENOMIC DNA]</scope>
</reference>
<keyword evidence="3 5" id="KW-0030">Aminoacyl-tRNA synthetase</keyword>
<dbReference type="PANTHER" id="PTHR43707">
    <property type="entry name" value="HISTIDYL-TRNA SYNTHETASE"/>
    <property type="match status" value="1"/>
</dbReference>
<sequence>MIKRAKKEPLKTLKGMHDILPDSVPYYDRVIRETRKVAEYYGFQTIRTPHIERLELFTASLGNTSDVVQKQMYTFRVRGGTPIVLRPEGTAPLVRAYFEHGMQSWPQPVQLFYNGSFFRHENPQAGRTREFQQCGLEVIGEMDSIHDALVVRVLYSALEALHLRDVIVHINSIGDKNCRPQYRKEISAYFRRRQQSLCRDCKKRLRENPLRILDCKNEDCVAIKEGVPQMIDFLCEFCKAHFKSVLEYLDEIAVPYSLDPYLVRGFDYYTKTVFEFFMTDVSKSEVSGKSDGEDEHTKKEKDTVPANQEKENKRPAAIAIGSGGRYDDLANMFYGRAVPGVGGALGVDRVVAEMKARNLKVRPEISPKVFLIQLGGHAKKKSFLITEELRKGGISFTHQLSKDSLRGQLKAASRLDVPYVLIIGQKEAVDGKAILREMTTGTQEIIPFAKIVSVLKLRLKQ</sequence>
<dbReference type="InterPro" id="IPR006195">
    <property type="entry name" value="aa-tRNA-synth_II"/>
</dbReference>
<gene>
    <name evidence="5" type="primary">hisS</name>
    <name evidence="9" type="ORF">A2W41_00285</name>
</gene>
<feature type="binding site" evidence="6">
    <location>
        <position position="119"/>
    </location>
    <ligand>
        <name>L-histidine</name>
        <dbReference type="ChEBI" id="CHEBI:57595"/>
    </ligand>
</feature>
<feature type="binding site" evidence="6">
    <location>
        <position position="264"/>
    </location>
    <ligand>
        <name>L-histidine</name>
        <dbReference type="ChEBI" id="CHEBI:57595"/>
    </ligand>
</feature>
<dbReference type="Gene3D" id="3.30.930.10">
    <property type="entry name" value="Bira Bifunctional Protein, Domain 2"/>
    <property type="match status" value="1"/>
</dbReference>
<feature type="binding site" evidence="6">
    <location>
        <begin position="88"/>
        <end position="90"/>
    </location>
    <ligand>
        <name>L-histidine</name>
        <dbReference type="ChEBI" id="CHEBI:57595"/>
    </ligand>
</feature>
<dbReference type="GO" id="GO:0004821">
    <property type="term" value="F:histidine-tRNA ligase activity"/>
    <property type="evidence" value="ECO:0007669"/>
    <property type="project" value="UniProtKB-UniRule"/>
</dbReference>
<evidence type="ECO:0000313" key="9">
    <source>
        <dbReference type="EMBL" id="OGZ43119.1"/>
    </source>
</evidence>
<dbReference type="InterPro" id="IPR045864">
    <property type="entry name" value="aa-tRNA-synth_II/BPL/LPL"/>
</dbReference>
<feature type="binding site" evidence="6">
    <location>
        <position position="133"/>
    </location>
    <ligand>
        <name>L-histidine</name>
        <dbReference type="ChEBI" id="CHEBI:57595"/>
    </ligand>
</feature>
<dbReference type="CDD" id="cd00773">
    <property type="entry name" value="HisRS-like_core"/>
    <property type="match status" value="1"/>
</dbReference>
<dbReference type="InterPro" id="IPR036621">
    <property type="entry name" value="Anticodon-bd_dom_sf"/>
</dbReference>
<dbReference type="InterPro" id="IPR004516">
    <property type="entry name" value="HisRS/HisZ"/>
</dbReference>
<evidence type="ECO:0000256" key="6">
    <source>
        <dbReference type="PIRSR" id="PIRSR001549-1"/>
    </source>
</evidence>
<name>A0A1G2FYI5_9BACT</name>
<dbReference type="SUPFAM" id="SSF55681">
    <property type="entry name" value="Class II aaRS and biotin synthetases"/>
    <property type="match status" value="1"/>
</dbReference>
<dbReference type="Gene3D" id="3.40.50.800">
    <property type="entry name" value="Anticodon-binding domain"/>
    <property type="match status" value="1"/>
</dbReference>
<dbReference type="GO" id="GO:0005524">
    <property type="term" value="F:ATP binding"/>
    <property type="evidence" value="ECO:0007669"/>
    <property type="project" value="UniProtKB-UniRule"/>
</dbReference>
<evidence type="ECO:0000256" key="7">
    <source>
        <dbReference type="SAM" id="MobiDB-lite"/>
    </source>
</evidence>
<dbReference type="GO" id="GO:0006427">
    <property type="term" value="P:histidyl-tRNA aminoacylation"/>
    <property type="evidence" value="ECO:0007669"/>
    <property type="project" value="UniProtKB-UniRule"/>
</dbReference>
<organism evidence="9 10">
    <name type="scientific">Candidatus Ryanbacteria bacterium RIFCSPHIGHO2_01_45_13</name>
    <dbReference type="NCBI Taxonomy" id="1802112"/>
    <lineage>
        <taxon>Bacteria</taxon>
        <taxon>Candidatus Ryaniibacteriota</taxon>
    </lineage>
</organism>
<dbReference type="PIRSF" id="PIRSF001549">
    <property type="entry name" value="His-tRNA_synth"/>
    <property type="match status" value="1"/>
</dbReference>
<evidence type="ECO:0000256" key="5">
    <source>
        <dbReference type="HAMAP-Rule" id="MF_00127"/>
    </source>
</evidence>
<dbReference type="InterPro" id="IPR004154">
    <property type="entry name" value="Anticodon-bd"/>
</dbReference>
<keyword evidence="5" id="KW-0067">ATP-binding</keyword>
<accession>A0A1G2FYI5</accession>
<evidence type="ECO:0000256" key="4">
    <source>
        <dbReference type="ARBA" id="ARBA00047639"/>
    </source>
</evidence>
<dbReference type="NCBIfam" id="TIGR00442">
    <property type="entry name" value="hisS"/>
    <property type="match status" value="1"/>
</dbReference>
<feature type="binding site" evidence="6">
    <location>
        <begin position="268"/>
        <end position="269"/>
    </location>
    <ligand>
        <name>L-histidine</name>
        <dbReference type="ChEBI" id="CHEBI:57595"/>
    </ligand>
</feature>
<protein>
    <recommendedName>
        <fullName evidence="5">Histidine--tRNA ligase</fullName>
        <ecNumber evidence="5">6.1.1.21</ecNumber>
    </recommendedName>
    <alternativeName>
        <fullName evidence="5">Histidyl-tRNA synthetase</fullName>
        <shortName evidence="5">HisRS</shortName>
    </alternativeName>
</protein>
<comment type="subcellular location">
    <subcellularLocation>
        <location evidence="5">Cytoplasm</location>
    </subcellularLocation>
</comment>
<dbReference type="PROSITE" id="PS50862">
    <property type="entry name" value="AA_TRNA_LIGASE_II"/>
    <property type="match status" value="1"/>
</dbReference>
<evidence type="ECO:0000256" key="2">
    <source>
        <dbReference type="ARBA" id="ARBA00022741"/>
    </source>
</evidence>
<dbReference type="HAMAP" id="MF_00127">
    <property type="entry name" value="His_tRNA_synth"/>
    <property type="match status" value="1"/>
</dbReference>
<evidence type="ECO:0000313" key="10">
    <source>
        <dbReference type="Proteomes" id="UP000176700"/>
    </source>
</evidence>